<evidence type="ECO:0000256" key="4">
    <source>
        <dbReference type="ARBA" id="ARBA00022452"/>
    </source>
</evidence>
<keyword evidence="6" id="KW-0472">Membrane</keyword>
<organism evidence="8 9">
    <name type="scientific">Noviherbaspirillum galbum</name>
    <dbReference type="NCBI Taxonomy" id="2709383"/>
    <lineage>
        <taxon>Bacteria</taxon>
        <taxon>Pseudomonadati</taxon>
        <taxon>Pseudomonadota</taxon>
        <taxon>Betaproteobacteria</taxon>
        <taxon>Burkholderiales</taxon>
        <taxon>Oxalobacteraceae</taxon>
        <taxon>Noviherbaspirillum</taxon>
    </lineage>
</organism>
<keyword evidence="7" id="KW-0998">Cell outer membrane</keyword>
<keyword evidence="4" id="KW-1134">Transmembrane beta strand</keyword>
<dbReference type="GO" id="GO:0009279">
    <property type="term" value="C:cell outer membrane"/>
    <property type="evidence" value="ECO:0007669"/>
    <property type="project" value="UniProtKB-SubCell"/>
</dbReference>
<dbReference type="GO" id="GO:1990281">
    <property type="term" value="C:efflux pump complex"/>
    <property type="evidence" value="ECO:0007669"/>
    <property type="project" value="TreeGrafter"/>
</dbReference>
<dbReference type="PANTHER" id="PTHR30026">
    <property type="entry name" value="OUTER MEMBRANE PROTEIN TOLC"/>
    <property type="match status" value="1"/>
</dbReference>
<evidence type="ECO:0000256" key="2">
    <source>
        <dbReference type="ARBA" id="ARBA00007613"/>
    </source>
</evidence>
<dbReference type="AlphaFoldDB" id="A0A6B3SJJ4"/>
<comment type="subcellular location">
    <subcellularLocation>
        <location evidence="1">Cell outer membrane</location>
    </subcellularLocation>
</comment>
<accession>A0A6B3SJJ4</accession>
<dbReference type="GO" id="GO:0015288">
    <property type="term" value="F:porin activity"/>
    <property type="evidence" value="ECO:0007669"/>
    <property type="project" value="TreeGrafter"/>
</dbReference>
<proteinExistence type="inferred from homology"/>
<dbReference type="GO" id="GO:0015562">
    <property type="term" value="F:efflux transmembrane transporter activity"/>
    <property type="evidence" value="ECO:0007669"/>
    <property type="project" value="InterPro"/>
</dbReference>
<dbReference type="Proteomes" id="UP000482155">
    <property type="component" value="Unassembled WGS sequence"/>
</dbReference>
<gene>
    <name evidence="8" type="ORF">G3574_07425</name>
</gene>
<evidence type="ECO:0000256" key="6">
    <source>
        <dbReference type="ARBA" id="ARBA00023136"/>
    </source>
</evidence>
<reference evidence="8 9" key="1">
    <citation type="submission" date="2020-02" db="EMBL/GenBank/DDBJ databases">
        <authorList>
            <person name="Kim M.K."/>
        </authorList>
    </citation>
    <scope>NUCLEOTIDE SEQUENCE [LARGE SCALE GENOMIC DNA]</scope>
    <source>
        <strain evidence="8 9">17J57-3</strain>
    </source>
</reference>
<dbReference type="InterPro" id="IPR010130">
    <property type="entry name" value="T1SS_OMP_TolC"/>
</dbReference>
<evidence type="ECO:0000256" key="5">
    <source>
        <dbReference type="ARBA" id="ARBA00022692"/>
    </source>
</evidence>
<dbReference type="Gene3D" id="1.20.1600.10">
    <property type="entry name" value="Outer membrane efflux proteins (OEP)"/>
    <property type="match status" value="1"/>
</dbReference>
<dbReference type="NCBIfam" id="TIGR01844">
    <property type="entry name" value="type_I_sec_TolC"/>
    <property type="match status" value="1"/>
</dbReference>
<protein>
    <submittedName>
        <fullName evidence="8">TolC family outer membrane protein</fullName>
    </submittedName>
</protein>
<dbReference type="EMBL" id="JAAIVB010000021">
    <property type="protein sequence ID" value="NEX60903.1"/>
    <property type="molecule type" value="Genomic_DNA"/>
</dbReference>
<comment type="caution">
    <text evidence="8">The sequence shown here is derived from an EMBL/GenBank/DDBJ whole genome shotgun (WGS) entry which is preliminary data.</text>
</comment>
<dbReference type="Pfam" id="PF02321">
    <property type="entry name" value="OEP"/>
    <property type="match status" value="2"/>
</dbReference>
<evidence type="ECO:0000313" key="9">
    <source>
        <dbReference type="Proteomes" id="UP000482155"/>
    </source>
</evidence>
<dbReference type="InterPro" id="IPR003423">
    <property type="entry name" value="OMP_efflux"/>
</dbReference>
<comment type="similarity">
    <text evidence="2">Belongs to the outer membrane factor (OMF) (TC 1.B.17) family.</text>
</comment>
<name>A0A6B3SJJ4_9BURK</name>
<evidence type="ECO:0000256" key="7">
    <source>
        <dbReference type="ARBA" id="ARBA00023237"/>
    </source>
</evidence>
<keyword evidence="3" id="KW-0813">Transport</keyword>
<keyword evidence="5" id="KW-0812">Transmembrane</keyword>
<dbReference type="PANTHER" id="PTHR30026:SF20">
    <property type="entry name" value="OUTER MEMBRANE PROTEIN TOLC"/>
    <property type="match status" value="1"/>
</dbReference>
<dbReference type="SUPFAM" id="SSF56954">
    <property type="entry name" value="Outer membrane efflux proteins (OEP)"/>
    <property type="match status" value="1"/>
</dbReference>
<evidence type="ECO:0000256" key="1">
    <source>
        <dbReference type="ARBA" id="ARBA00004442"/>
    </source>
</evidence>
<sequence>MALASQSGGAFAIGLLDAYQAALQNDPTYQSAVNESKAGQQYKVLGRSNLLPQVSASYSTSKNRADYTSPNIFGIVDTTHPEYTSNSGVVQLRQPVINFDGYARYKQGIAQTNYTDAQFNGRAQDLIIRVLSAYADAKFAEDQLALSTVQRDVLAEQRTVNERMFKGGEGTKTDVLETQARFDLSEAQLLESRDNVVNARNTLAGLIGQDVTELDGLNDQFKVMPMNPASFEDWKALALQKNADLEAQRYGVEIAEQEIRKSLAGHAPRLDVVAALSKGKSESLTTLNQESTTRSVGVQLNIPLYSGGAVDATAKQAVANRDKAKSDLEAKTNQVLVDLRRYYNIATSSAARIDALVKTVQSGRELVTATRQSVKGGVRINLDVLNAQQQVITAQRDLAQARYSYLVAYLRLRNTAGVLNVDDLNTVASYFAKGTGSATTASLTSTTPASVDMLAESAKMKGMVRGVSLPAQ</sequence>
<dbReference type="InterPro" id="IPR051906">
    <property type="entry name" value="TolC-like"/>
</dbReference>
<keyword evidence="9" id="KW-1185">Reference proteome</keyword>
<evidence type="ECO:0000313" key="8">
    <source>
        <dbReference type="EMBL" id="NEX60903.1"/>
    </source>
</evidence>
<evidence type="ECO:0000256" key="3">
    <source>
        <dbReference type="ARBA" id="ARBA00022448"/>
    </source>
</evidence>